<keyword evidence="4" id="KW-0067">ATP-binding</keyword>
<keyword evidence="3" id="KW-0547">Nucleotide-binding</keyword>
<evidence type="ECO:0000256" key="4">
    <source>
        <dbReference type="ARBA" id="ARBA00022840"/>
    </source>
</evidence>
<dbReference type="InterPro" id="IPR000873">
    <property type="entry name" value="AMP-dep_synth/lig_dom"/>
</dbReference>
<gene>
    <name evidence="7" type="ORF">LCGC14_0320780</name>
</gene>
<dbReference type="GO" id="GO:0005886">
    <property type="term" value="C:plasma membrane"/>
    <property type="evidence" value="ECO:0007669"/>
    <property type="project" value="TreeGrafter"/>
</dbReference>
<dbReference type="PROSITE" id="PS00455">
    <property type="entry name" value="AMP_BINDING"/>
    <property type="match status" value="1"/>
</dbReference>
<reference evidence="7" key="1">
    <citation type="journal article" date="2015" name="Nature">
        <title>Complex archaea that bridge the gap between prokaryotes and eukaryotes.</title>
        <authorList>
            <person name="Spang A."/>
            <person name="Saw J.H."/>
            <person name="Jorgensen S.L."/>
            <person name="Zaremba-Niedzwiedzka K."/>
            <person name="Martijn J."/>
            <person name="Lind A.E."/>
            <person name="van Eijk R."/>
            <person name="Schleper C."/>
            <person name="Guy L."/>
            <person name="Ettema T.J."/>
        </authorList>
    </citation>
    <scope>NUCLEOTIDE SEQUENCE</scope>
</reference>
<keyword evidence="2" id="KW-0436">Ligase</keyword>
<sequence length="590" mass="67980">MFERKSGENIELTPKETEYLERYYDLAGNLSNPSTYTSLGMRIEHWAEKTPNKIGLLFKDKSWTWKAINEETNKYANYFASLGLQPDDIVAVMMENSPKFLFVTGGLSKIKVVASMINVNLKMQPLIHVLNIGEPKFVFVDRDCLPAIQGVFSDLKRKSSEIFVVNKNIDHEFVDLPNKLNGVSMNNPKTVTEFNVGDRCAYIFTSGTTGYPKAVMIPYREIGRYYAIALQLKENDIVYNPLPLYHNHGNQTWQAVLNRGVTMALRKRFSVSEYWKDIKKFNANATIYIGELPRYLLNRPESEYVLGPLRKMYGLGLRKEVWEPFKKRFHIDHIWEVYGATDFGGAFFNIDEVPGMVGRKIIPGYELIKIDQDTGDIIKDENGYATKCKTGEVGMLLGDLGDRVDFNLYNDPKQTKKKILRNVFKKDDAYLNSGDLLQLHEDHWISFADRLGDTFRWKGENVSTLEIESVLNNFPSVQMCNVYGVSIPNTDGKAGMATLKLYEKDSFDQDQFSKFVTENLAAYAKPVFLRIAVELEFTGTHKLRKVNLRKQGYNVEEIKDPLFFWDNSTKKYKVFDRTEYQNLLNDKLRL</sequence>
<dbReference type="GO" id="GO:0005324">
    <property type="term" value="F:long-chain fatty acid transmembrane transporter activity"/>
    <property type="evidence" value="ECO:0007669"/>
    <property type="project" value="TreeGrafter"/>
</dbReference>
<dbReference type="GO" id="GO:0044539">
    <property type="term" value="P:long-chain fatty acid import into cell"/>
    <property type="evidence" value="ECO:0007669"/>
    <property type="project" value="TreeGrafter"/>
</dbReference>
<evidence type="ECO:0000256" key="3">
    <source>
        <dbReference type="ARBA" id="ARBA00022741"/>
    </source>
</evidence>
<dbReference type="FunFam" id="3.30.300.30:FF:000002">
    <property type="entry name" value="Long-chain fatty acid transport protein 1"/>
    <property type="match status" value="1"/>
</dbReference>
<accession>A0A0F9W6Q2</accession>
<dbReference type="InterPro" id="IPR045851">
    <property type="entry name" value="AMP-bd_C_sf"/>
</dbReference>
<dbReference type="PANTHER" id="PTHR43107:SF15">
    <property type="entry name" value="FATTY ACID TRANSPORT PROTEIN 3, ISOFORM A"/>
    <property type="match status" value="1"/>
</dbReference>
<evidence type="ECO:0000256" key="2">
    <source>
        <dbReference type="ARBA" id="ARBA00022598"/>
    </source>
</evidence>
<dbReference type="GO" id="GO:0004467">
    <property type="term" value="F:long-chain fatty acid-CoA ligase activity"/>
    <property type="evidence" value="ECO:0007669"/>
    <property type="project" value="TreeGrafter"/>
</dbReference>
<dbReference type="InterPro" id="IPR025110">
    <property type="entry name" value="AMP-bd_C"/>
</dbReference>
<evidence type="ECO:0000259" key="6">
    <source>
        <dbReference type="Pfam" id="PF13193"/>
    </source>
</evidence>
<dbReference type="PANTHER" id="PTHR43107">
    <property type="entry name" value="LONG-CHAIN FATTY ACID TRANSPORT PROTEIN"/>
    <property type="match status" value="1"/>
</dbReference>
<dbReference type="Pfam" id="PF13193">
    <property type="entry name" value="AMP-binding_C"/>
    <property type="match status" value="1"/>
</dbReference>
<evidence type="ECO:0008006" key="8">
    <source>
        <dbReference type="Google" id="ProtNLM"/>
    </source>
</evidence>
<name>A0A0F9W6Q2_9ZZZZ</name>
<evidence type="ECO:0000313" key="7">
    <source>
        <dbReference type="EMBL" id="KKN81331.1"/>
    </source>
</evidence>
<dbReference type="AlphaFoldDB" id="A0A0F9W6Q2"/>
<evidence type="ECO:0000256" key="1">
    <source>
        <dbReference type="ARBA" id="ARBA00006432"/>
    </source>
</evidence>
<evidence type="ECO:0000259" key="5">
    <source>
        <dbReference type="Pfam" id="PF00501"/>
    </source>
</evidence>
<feature type="domain" description="AMP-dependent synthetase/ligase" evidence="5">
    <location>
        <begin position="44"/>
        <end position="381"/>
    </location>
</feature>
<dbReference type="InterPro" id="IPR042099">
    <property type="entry name" value="ANL_N_sf"/>
</dbReference>
<dbReference type="GO" id="GO:0005524">
    <property type="term" value="F:ATP binding"/>
    <property type="evidence" value="ECO:0007669"/>
    <property type="project" value="UniProtKB-KW"/>
</dbReference>
<organism evidence="7">
    <name type="scientific">marine sediment metagenome</name>
    <dbReference type="NCBI Taxonomy" id="412755"/>
    <lineage>
        <taxon>unclassified sequences</taxon>
        <taxon>metagenomes</taxon>
        <taxon>ecological metagenomes</taxon>
    </lineage>
</organism>
<dbReference type="SUPFAM" id="SSF56801">
    <property type="entry name" value="Acetyl-CoA synthetase-like"/>
    <property type="match status" value="1"/>
</dbReference>
<dbReference type="EMBL" id="LAZR01000216">
    <property type="protein sequence ID" value="KKN81331.1"/>
    <property type="molecule type" value="Genomic_DNA"/>
</dbReference>
<feature type="domain" description="AMP-binding enzyme C-terminal" evidence="6">
    <location>
        <begin position="466"/>
        <end position="542"/>
    </location>
</feature>
<protein>
    <recommendedName>
        <fullName evidence="8">AMP-dependent synthetase/ligase domain-containing protein</fullName>
    </recommendedName>
</protein>
<comment type="caution">
    <text evidence="7">The sequence shown here is derived from an EMBL/GenBank/DDBJ whole genome shotgun (WGS) entry which is preliminary data.</text>
</comment>
<dbReference type="InterPro" id="IPR020845">
    <property type="entry name" value="AMP-binding_CS"/>
</dbReference>
<comment type="similarity">
    <text evidence="1">Belongs to the ATP-dependent AMP-binding enzyme family.</text>
</comment>
<dbReference type="Gene3D" id="3.40.50.12780">
    <property type="entry name" value="N-terminal domain of ligase-like"/>
    <property type="match status" value="1"/>
</dbReference>
<dbReference type="Pfam" id="PF00501">
    <property type="entry name" value="AMP-binding"/>
    <property type="match status" value="1"/>
</dbReference>
<dbReference type="Gene3D" id="3.30.300.30">
    <property type="match status" value="1"/>
</dbReference>
<proteinExistence type="inferred from homology"/>